<dbReference type="InterPro" id="IPR002893">
    <property type="entry name" value="Znf_MYND"/>
</dbReference>
<dbReference type="Proteomes" id="UP000261520">
    <property type="component" value="Unplaced"/>
</dbReference>
<dbReference type="AlphaFoldDB" id="A0A3B4AG11"/>
<dbReference type="Pfam" id="PF01753">
    <property type="entry name" value="zf-MYND"/>
    <property type="match status" value="1"/>
</dbReference>
<evidence type="ECO:0000259" key="5">
    <source>
        <dbReference type="PROSITE" id="PS50865"/>
    </source>
</evidence>
<sequence>METRHLPIASRIIPLALPKGTEKLCELCQNRAYLQCAQCRVTFYCDATHQFADWVGIHEKICPLLVPIRTETLESFSKEGRIEKDIKKVQRELIAIARSIAEGKLTEGKHEEALPAGQTCLHFCMDVFGPCSIQLVPAYLLLAEGYMGEEGSRRLFTAELLSQAELSVSKNPDCGHDLHHRLHRSLGRLQSIMGDLEGALFNYANDIYHAAEVYGLDSTVCSNGYFLLANIFAKQGKTQIVRSMYNEVAQTWNSHLTKLIEPFLENPTASLEPTFDKAKQVEVDKILHTILDFERHQSRKEHALMALASLCLSMLWFMGGDRVKARDFGRSALQSSQMSPNQELSTAVQKLLDLVETRPQTSEAKRSK</sequence>
<organism evidence="6 7">
    <name type="scientific">Periophthalmus magnuspinnatus</name>
    <dbReference type="NCBI Taxonomy" id="409849"/>
    <lineage>
        <taxon>Eukaryota</taxon>
        <taxon>Metazoa</taxon>
        <taxon>Chordata</taxon>
        <taxon>Craniata</taxon>
        <taxon>Vertebrata</taxon>
        <taxon>Euteleostomi</taxon>
        <taxon>Actinopterygii</taxon>
        <taxon>Neopterygii</taxon>
        <taxon>Teleostei</taxon>
        <taxon>Neoteleostei</taxon>
        <taxon>Acanthomorphata</taxon>
        <taxon>Gobiaria</taxon>
        <taxon>Gobiiformes</taxon>
        <taxon>Gobioidei</taxon>
        <taxon>Gobiidae</taxon>
        <taxon>Oxudercinae</taxon>
        <taxon>Periophthalmus</taxon>
    </lineage>
</organism>
<keyword evidence="2 4" id="KW-0863">Zinc-finger</keyword>
<keyword evidence="1" id="KW-0479">Metal-binding</keyword>
<dbReference type="InterPro" id="IPR053248">
    <property type="entry name" value="Zinc_finger_MYND_domain"/>
</dbReference>
<dbReference type="Gene3D" id="6.10.140.2220">
    <property type="match status" value="1"/>
</dbReference>
<keyword evidence="3" id="KW-0862">Zinc</keyword>
<dbReference type="PANTHER" id="PTHR46533:SF1">
    <property type="entry name" value="ZINC FINGER MYND DOMAIN-CONTAINING PROTEIN 12"/>
    <property type="match status" value="1"/>
</dbReference>
<protein>
    <recommendedName>
        <fullName evidence="5">MYND-type domain-containing protein</fullName>
    </recommendedName>
</protein>
<reference evidence="6" key="2">
    <citation type="submission" date="2025-09" db="UniProtKB">
        <authorList>
            <consortium name="Ensembl"/>
        </authorList>
    </citation>
    <scope>IDENTIFICATION</scope>
</reference>
<evidence type="ECO:0000256" key="3">
    <source>
        <dbReference type="ARBA" id="ARBA00022833"/>
    </source>
</evidence>
<dbReference type="PANTHER" id="PTHR46533">
    <property type="entry name" value="ZINC FINGER MYND DOMAIN-CONTAINING PROTEIN 12"/>
    <property type="match status" value="1"/>
</dbReference>
<proteinExistence type="predicted"/>
<accession>A0A3B4AG11</accession>
<dbReference type="PROSITE" id="PS50865">
    <property type="entry name" value="ZF_MYND_2"/>
    <property type="match status" value="1"/>
</dbReference>
<keyword evidence="7" id="KW-1185">Reference proteome</keyword>
<name>A0A3B4AG11_9GOBI</name>
<evidence type="ECO:0000313" key="7">
    <source>
        <dbReference type="Proteomes" id="UP000261520"/>
    </source>
</evidence>
<feature type="domain" description="MYND-type" evidence="5">
    <location>
        <begin position="25"/>
        <end position="62"/>
    </location>
</feature>
<evidence type="ECO:0000256" key="2">
    <source>
        <dbReference type="ARBA" id="ARBA00022771"/>
    </source>
</evidence>
<dbReference type="PROSITE" id="PS01360">
    <property type="entry name" value="ZF_MYND_1"/>
    <property type="match status" value="1"/>
</dbReference>
<dbReference type="SUPFAM" id="SSF144232">
    <property type="entry name" value="HIT/MYND zinc finger-like"/>
    <property type="match status" value="1"/>
</dbReference>
<dbReference type="Ensembl" id="ENSPMGT00000017072.1">
    <property type="protein sequence ID" value="ENSPMGP00000016003.1"/>
    <property type="gene ID" value="ENSPMGG00000013127.1"/>
</dbReference>
<dbReference type="GO" id="GO:0008270">
    <property type="term" value="F:zinc ion binding"/>
    <property type="evidence" value="ECO:0007669"/>
    <property type="project" value="UniProtKB-KW"/>
</dbReference>
<evidence type="ECO:0000256" key="1">
    <source>
        <dbReference type="ARBA" id="ARBA00022723"/>
    </source>
</evidence>
<reference evidence="6" key="1">
    <citation type="submission" date="2025-08" db="UniProtKB">
        <authorList>
            <consortium name="Ensembl"/>
        </authorList>
    </citation>
    <scope>IDENTIFICATION</scope>
</reference>
<evidence type="ECO:0000256" key="4">
    <source>
        <dbReference type="PROSITE-ProRule" id="PRU00134"/>
    </source>
</evidence>
<evidence type="ECO:0000313" key="6">
    <source>
        <dbReference type="Ensembl" id="ENSPMGP00000016003.1"/>
    </source>
</evidence>